<protein>
    <submittedName>
        <fullName evidence="1">Uncharacterized protein</fullName>
    </submittedName>
</protein>
<proteinExistence type="predicted"/>
<reference evidence="1 2" key="1">
    <citation type="submission" date="2016-12" db="EMBL/GenBank/DDBJ databases">
        <title>The genomes of Aspergillus section Nigri reveals drivers in fungal speciation.</title>
        <authorList>
            <consortium name="DOE Joint Genome Institute"/>
            <person name="Vesth T.C."/>
            <person name="Nybo J."/>
            <person name="Theobald S."/>
            <person name="Brandl J."/>
            <person name="Frisvad J.C."/>
            <person name="Nielsen K.F."/>
            <person name="Lyhne E.K."/>
            <person name="Kogle M.E."/>
            <person name="Kuo A."/>
            <person name="Riley R."/>
            <person name="Clum A."/>
            <person name="Nolan M."/>
            <person name="Lipzen A."/>
            <person name="Salamov A."/>
            <person name="Henrissat B."/>
            <person name="Wiebenga A."/>
            <person name="De Vries R.P."/>
            <person name="Grigoriev I.V."/>
            <person name="Mortensen U.H."/>
            <person name="Andersen M.R."/>
            <person name="Baker S.E."/>
        </authorList>
    </citation>
    <scope>NUCLEOTIDE SEQUENCE [LARGE SCALE GENOMIC DNA]</scope>
    <source>
        <strain evidence="1 2">CBS 121591</strain>
    </source>
</reference>
<keyword evidence="2" id="KW-1185">Reference proteome</keyword>
<dbReference type="AlphaFoldDB" id="A0A319CDW4"/>
<dbReference type="RefSeq" id="XP_025486943.1">
    <property type="nucleotide sequence ID" value="XM_025636416.1"/>
</dbReference>
<name>A0A319CDW4_9EURO</name>
<dbReference type="VEuPathDB" id="FungiDB:BO82DRAFT_358885"/>
<accession>A0A319CDW4</accession>
<evidence type="ECO:0000313" key="1">
    <source>
        <dbReference type="EMBL" id="PYH76743.1"/>
    </source>
</evidence>
<dbReference type="EMBL" id="KZ821752">
    <property type="protein sequence ID" value="PYH76743.1"/>
    <property type="molecule type" value="Genomic_DNA"/>
</dbReference>
<sequence>MDLVLSSLKAGGWRPELGALLAPSSLLPAGAIPSKLGWVHQRAKMPYESRQTGFAERKSNRLIPGINAVGQPCMELSTETH</sequence>
<dbReference type="GeneID" id="37139157"/>
<organism evidence="1 2">
    <name type="scientific">Aspergillus uvarum CBS 121591</name>
    <dbReference type="NCBI Taxonomy" id="1448315"/>
    <lineage>
        <taxon>Eukaryota</taxon>
        <taxon>Fungi</taxon>
        <taxon>Dikarya</taxon>
        <taxon>Ascomycota</taxon>
        <taxon>Pezizomycotina</taxon>
        <taxon>Eurotiomycetes</taxon>
        <taxon>Eurotiomycetidae</taxon>
        <taxon>Eurotiales</taxon>
        <taxon>Aspergillaceae</taxon>
        <taxon>Aspergillus</taxon>
        <taxon>Aspergillus subgen. Circumdati</taxon>
    </lineage>
</organism>
<feature type="non-terminal residue" evidence="1">
    <location>
        <position position="81"/>
    </location>
</feature>
<dbReference type="Proteomes" id="UP000248340">
    <property type="component" value="Unassembled WGS sequence"/>
</dbReference>
<gene>
    <name evidence="1" type="ORF">BO82DRAFT_358885</name>
</gene>
<evidence type="ECO:0000313" key="2">
    <source>
        <dbReference type="Proteomes" id="UP000248340"/>
    </source>
</evidence>